<dbReference type="RefSeq" id="WP_159806015.1">
    <property type="nucleotide sequence ID" value="NZ_BLJE01000002.1"/>
</dbReference>
<dbReference type="InterPro" id="IPR036691">
    <property type="entry name" value="Endo/exonu/phosph_ase_sf"/>
</dbReference>
<gene>
    <name evidence="2" type="ORF">KIN_17350</name>
</gene>
<sequence>MSKQWCQTNVTGDTVQSPDLTCATWNVHRAKGRDGKRDPGRIVNAIETAIAPIEPDVLALQEADEECPPHAQILDIPAIEATTGLHCIHTDPALRWGPESSGFLGTILFVAPRLNVVHTDLIDLAGHCHRGAVSLELTDGLTRFRLMSMHLSLSQSLRAVQMRTLGQYIRRRPSMQTVLLGDLNEWRPWGGFAFSKSMLGRKFSGPAPATFPTRTPILPLDRIMSDEPGTVREARVLNTPETNIASDHCPLVAKVTIKGTVLGEPT</sequence>
<accession>A0A6N6JE88</accession>
<dbReference type="Gene3D" id="3.60.10.10">
    <property type="entry name" value="Endonuclease/exonuclease/phosphatase"/>
    <property type="match status" value="1"/>
</dbReference>
<evidence type="ECO:0000313" key="3">
    <source>
        <dbReference type="Proteomes" id="UP000436822"/>
    </source>
</evidence>
<dbReference type="InterPro" id="IPR005135">
    <property type="entry name" value="Endo/exonuclease/phosphatase"/>
</dbReference>
<keyword evidence="2" id="KW-0255">Endonuclease</keyword>
<dbReference type="GO" id="GO:0004519">
    <property type="term" value="F:endonuclease activity"/>
    <property type="evidence" value="ECO:0007669"/>
    <property type="project" value="UniProtKB-KW"/>
</dbReference>
<dbReference type="OrthoDB" id="9813425at2"/>
<evidence type="ECO:0000259" key="1">
    <source>
        <dbReference type="Pfam" id="PF03372"/>
    </source>
</evidence>
<protein>
    <submittedName>
        <fullName evidence="2">Endonuclease</fullName>
    </submittedName>
</protein>
<reference evidence="2 3" key="1">
    <citation type="submission" date="2019-12" db="EMBL/GenBank/DDBJ databases">
        <title>Litoreibacter badius sp. nov., a novel bacteriochlorophyll a-containing bacterium in the genus Litoreibacter.</title>
        <authorList>
            <person name="Kanamuro M."/>
            <person name="Takabe Y."/>
            <person name="Mori K."/>
            <person name="Takaichi S."/>
            <person name="Hanada S."/>
        </authorList>
    </citation>
    <scope>NUCLEOTIDE SEQUENCE [LARGE SCALE GENOMIC DNA]</scope>
    <source>
        <strain evidence="2 3">K6</strain>
    </source>
</reference>
<proteinExistence type="predicted"/>
<dbReference type="SUPFAM" id="SSF56219">
    <property type="entry name" value="DNase I-like"/>
    <property type="match status" value="1"/>
</dbReference>
<dbReference type="Pfam" id="PF03372">
    <property type="entry name" value="Exo_endo_phos"/>
    <property type="match status" value="1"/>
</dbReference>
<keyword evidence="3" id="KW-1185">Reference proteome</keyword>
<evidence type="ECO:0000313" key="2">
    <source>
        <dbReference type="EMBL" id="GFE64661.1"/>
    </source>
</evidence>
<organism evidence="2 3">
    <name type="scientific">Litoreibacter roseus</name>
    <dbReference type="NCBI Taxonomy" id="2601869"/>
    <lineage>
        <taxon>Bacteria</taxon>
        <taxon>Pseudomonadati</taxon>
        <taxon>Pseudomonadota</taxon>
        <taxon>Alphaproteobacteria</taxon>
        <taxon>Rhodobacterales</taxon>
        <taxon>Roseobacteraceae</taxon>
        <taxon>Litoreibacter</taxon>
    </lineage>
</organism>
<dbReference type="AlphaFoldDB" id="A0A6N6JE88"/>
<keyword evidence="2" id="KW-0378">Hydrolase</keyword>
<feature type="domain" description="Endonuclease/exonuclease/phosphatase" evidence="1">
    <location>
        <begin position="23"/>
        <end position="248"/>
    </location>
</feature>
<dbReference type="Proteomes" id="UP000436822">
    <property type="component" value="Unassembled WGS sequence"/>
</dbReference>
<name>A0A6N6JE88_9RHOB</name>
<dbReference type="EMBL" id="BLJE01000002">
    <property type="protein sequence ID" value="GFE64661.1"/>
    <property type="molecule type" value="Genomic_DNA"/>
</dbReference>
<keyword evidence="2" id="KW-0540">Nuclease</keyword>
<comment type="caution">
    <text evidence="2">The sequence shown here is derived from an EMBL/GenBank/DDBJ whole genome shotgun (WGS) entry which is preliminary data.</text>
</comment>